<comment type="similarity">
    <text evidence="2 9">Belongs to the protein kinase superfamily. STE Ser/Thr protein kinase family. STE20 subfamily.</text>
</comment>
<dbReference type="InterPro" id="IPR001180">
    <property type="entry name" value="CNH_dom"/>
</dbReference>
<evidence type="ECO:0000256" key="10">
    <source>
        <dbReference type="PIRSR" id="PIRSR038172-1"/>
    </source>
</evidence>
<comment type="cofactor">
    <cofactor evidence="1 9">
        <name>Mg(2+)</name>
        <dbReference type="ChEBI" id="CHEBI:18420"/>
    </cofactor>
</comment>
<evidence type="ECO:0000256" key="3">
    <source>
        <dbReference type="ARBA" id="ARBA00022527"/>
    </source>
</evidence>
<evidence type="ECO:0000256" key="8">
    <source>
        <dbReference type="ARBA" id="ARBA00022840"/>
    </source>
</evidence>
<feature type="compositionally biased region" description="Polar residues" evidence="13">
    <location>
        <begin position="455"/>
        <end position="464"/>
    </location>
</feature>
<feature type="binding site" evidence="11">
    <location>
        <begin position="28"/>
        <end position="36"/>
    </location>
    <ligand>
        <name>ATP</name>
        <dbReference type="ChEBI" id="CHEBI:30616"/>
    </ligand>
</feature>
<dbReference type="PIRSF" id="PIRSF038172">
    <property type="entry name" value="MAPKKKK"/>
    <property type="match status" value="1"/>
</dbReference>
<evidence type="ECO:0000256" key="9">
    <source>
        <dbReference type="PIRNR" id="PIRNR038172"/>
    </source>
</evidence>
<keyword evidence="8 9" id="KW-0067">ATP-binding</keyword>
<evidence type="ECO:0000256" key="5">
    <source>
        <dbReference type="ARBA" id="ARBA00022679"/>
    </source>
</evidence>
<dbReference type="GO" id="GO:0005524">
    <property type="term" value="F:ATP binding"/>
    <property type="evidence" value="ECO:0007669"/>
    <property type="project" value="UniProtKB-UniRule"/>
</dbReference>
<reference evidence="17" key="1">
    <citation type="submission" date="2023-11" db="UniProtKB">
        <authorList>
            <consortium name="WormBaseParasite"/>
        </authorList>
    </citation>
    <scope>IDENTIFICATION</scope>
</reference>
<sequence>MNHPKLDYLRQFVKPNDPKEEYKILAPIGSGTYGDVFKAVHRERRTLVAVKVMKIDLKDDIRSICQEIHTLRECRHPNIVQFYGSYLRNNKLWICMEYCGGQSMQDIYLYTRRPLEEDCIAFVSRETLQGLNFMHNRGRIHRDIKGANILLTDNGHVKVADFGVAAQLNTSIAKRTTLIGTPYWMAPEVASIESRGSGYDGKCDIWGVGITAIEYAELQPPMFDLDPRKALQILGSRNYKPPSLQDRHKWSPLFHSFIKCCLIKAERRRPDAATMLTHNFVTNPHLSTLLTQRLLCYRRQLESSAKNTYSHGDTGISSSNKKNPPSGGNFIPPDNHEPPVSFPGMPISVRQEEYFKSLRVNDLPVSHGIDASVPVHFVPSQQLIIEREPERFSSVQIQSSLSCSDLADLSYNSDLLSEVMDAFEKRRSGVDFRASQSIDGFDVSRIDNEIKLNNESQNDTSIIQPNIPLAPRSRSKRRAPPPPPLQPSSAALNVITTNNTTSTTTNNNMCSSLDQIINLSTLDIGSNISKTDKLYINGISAPSHENHVEETSNDITLNYNIKIIREDSMSNNENDNDDNGNETGKYNSSVSINHNGQLSSSINDNDKTLTPAPPRPPPPKLNNNHTGVTSLPTPLRNSKQNDDSSKHISRQHQLEMGIGLPPTPKVHMGACFMQIFEGCPLKVNSTATWVNPETLSQIILFGTNDGIYYLDLVNLADGTLELLVPRRCLWLFVFKDTMMSISGQHPQLFSHNLISLMKSRTSQTRFLHKRFQPTVKVPDTRGCYIATVVRNQFKGMKYLCGAIDKSILVMEWYNPRNTFIEVKRVEVPCMPNPLLNFDLIINPNQTLPTVCLGVSSTPDPLVYKLHLVNLNENSNSSWYTNPCRFEDQLQVIKVVQLDTRSLLICFPTHATMVNMNGRVLVSRDGRIAKFPFDTTVDSIGKLEYHCFVYLVFFRFLHNCNCVNENINISLNE</sequence>
<dbReference type="InterPro" id="IPR011009">
    <property type="entry name" value="Kinase-like_dom_sf"/>
</dbReference>
<dbReference type="PROSITE" id="PS50011">
    <property type="entry name" value="PROTEIN_KINASE_DOM"/>
    <property type="match status" value="1"/>
</dbReference>
<dbReference type="InterPro" id="IPR021160">
    <property type="entry name" value="MAPKKKK"/>
</dbReference>
<evidence type="ECO:0000313" key="17">
    <source>
        <dbReference type="WBParaSite" id="SMRG1_35430.2"/>
    </source>
</evidence>
<organism evidence="16 17">
    <name type="scientific">Schistosoma margrebowiei</name>
    <dbReference type="NCBI Taxonomy" id="48269"/>
    <lineage>
        <taxon>Eukaryota</taxon>
        <taxon>Metazoa</taxon>
        <taxon>Spiralia</taxon>
        <taxon>Lophotrochozoa</taxon>
        <taxon>Platyhelminthes</taxon>
        <taxon>Trematoda</taxon>
        <taxon>Digenea</taxon>
        <taxon>Strigeidida</taxon>
        <taxon>Schistosomatoidea</taxon>
        <taxon>Schistosomatidae</taxon>
        <taxon>Schistosoma</taxon>
    </lineage>
</organism>
<evidence type="ECO:0000256" key="13">
    <source>
        <dbReference type="SAM" id="MobiDB-lite"/>
    </source>
</evidence>
<name>A0AA84ZL06_9TREM</name>
<dbReference type="AlphaFoldDB" id="A0AA84ZL06"/>
<feature type="region of interest" description="Disordered" evidence="13">
    <location>
        <begin position="307"/>
        <end position="342"/>
    </location>
</feature>
<feature type="domain" description="Protein kinase" evidence="14">
    <location>
        <begin position="22"/>
        <end position="281"/>
    </location>
</feature>
<dbReference type="CDD" id="cd06613">
    <property type="entry name" value="STKc_MAP4K3_like"/>
    <property type="match status" value="1"/>
</dbReference>
<feature type="binding site" evidence="11 12">
    <location>
        <position position="51"/>
    </location>
    <ligand>
        <name>ATP</name>
        <dbReference type="ChEBI" id="CHEBI:30616"/>
    </ligand>
</feature>
<feature type="region of interest" description="Disordered" evidence="13">
    <location>
        <begin position="455"/>
        <end position="493"/>
    </location>
</feature>
<evidence type="ECO:0000256" key="1">
    <source>
        <dbReference type="ARBA" id="ARBA00001946"/>
    </source>
</evidence>
<evidence type="ECO:0000256" key="11">
    <source>
        <dbReference type="PIRSR" id="PIRSR038172-2"/>
    </source>
</evidence>
<proteinExistence type="inferred from homology"/>
<evidence type="ECO:0000256" key="12">
    <source>
        <dbReference type="PROSITE-ProRule" id="PRU10141"/>
    </source>
</evidence>
<evidence type="ECO:0000259" key="14">
    <source>
        <dbReference type="PROSITE" id="PS50011"/>
    </source>
</evidence>
<dbReference type="FunFam" id="3.30.200.20:FF:000040">
    <property type="entry name" value="Dual specificity mitogen-activated protein kinase kinase"/>
    <property type="match status" value="1"/>
</dbReference>
<dbReference type="SUPFAM" id="SSF56112">
    <property type="entry name" value="Protein kinase-like (PK-like)"/>
    <property type="match status" value="1"/>
</dbReference>
<dbReference type="InterPro" id="IPR017441">
    <property type="entry name" value="Protein_kinase_ATP_BS"/>
</dbReference>
<dbReference type="Pfam" id="PF00780">
    <property type="entry name" value="CNH"/>
    <property type="match status" value="1"/>
</dbReference>
<dbReference type="InterPro" id="IPR050629">
    <property type="entry name" value="STE20/SPS1-PAK"/>
</dbReference>
<evidence type="ECO:0000256" key="7">
    <source>
        <dbReference type="ARBA" id="ARBA00022777"/>
    </source>
</evidence>
<keyword evidence="6 9" id="KW-0547">Nucleotide-binding</keyword>
<dbReference type="InterPro" id="IPR000719">
    <property type="entry name" value="Prot_kinase_dom"/>
</dbReference>
<keyword evidence="7 9" id="KW-0418">Kinase</keyword>
<dbReference type="PROSITE" id="PS00107">
    <property type="entry name" value="PROTEIN_KINASE_ATP"/>
    <property type="match status" value="1"/>
</dbReference>
<dbReference type="SMART" id="SM00036">
    <property type="entry name" value="CNH"/>
    <property type="match status" value="1"/>
</dbReference>
<feature type="region of interest" description="Disordered" evidence="13">
    <location>
        <begin position="568"/>
        <end position="651"/>
    </location>
</feature>
<evidence type="ECO:0000256" key="4">
    <source>
        <dbReference type="ARBA" id="ARBA00022553"/>
    </source>
</evidence>
<dbReference type="PROSITE" id="PS50219">
    <property type="entry name" value="CNH"/>
    <property type="match status" value="1"/>
</dbReference>
<accession>A0AA84ZL06</accession>
<dbReference type="Pfam" id="PF00069">
    <property type="entry name" value="Pkinase"/>
    <property type="match status" value="1"/>
</dbReference>
<comment type="catalytic activity">
    <reaction evidence="9">
        <text>L-threonyl-[protein] + ATP = O-phospho-L-threonyl-[protein] + ADP + H(+)</text>
        <dbReference type="Rhea" id="RHEA:46608"/>
        <dbReference type="Rhea" id="RHEA-COMP:11060"/>
        <dbReference type="Rhea" id="RHEA-COMP:11605"/>
        <dbReference type="ChEBI" id="CHEBI:15378"/>
        <dbReference type="ChEBI" id="CHEBI:30013"/>
        <dbReference type="ChEBI" id="CHEBI:30616"/>
        <dbReference type="ChEBI" id="CHEBI:61977"/>
        <dbReference type="ChEBI" id="CHEBI:456216"/>
        <dbReference type="EC" id="2.7.11.1"/>
    </reaction>
</comment>
<keyword evidence="3 9" id="KW-0723">Serine/threonine-protein kinase</keyword>
<dbReference type="Proteomes" id="UP000050790">
    <property type="component" value="Unassembled WGS sequence"/>
</dbReference>
<evidence type="ECO:0000313" key="16">
    <source>
        <dbReference type="Proteomes" id="UP000050790"/>
    </source>
</evidence>
<feature type="active site" description="Proton acceptor" evidence="10">
    <location>
        <position position="143"/>
    </location>
</feature>
<evidence type="ECO:0000256" key="2">
    <source>
        <dbReference type="ARBA" id="ARBA00008874"/>
    </source>
</evidence>
<dbReference type="EC" id="2.7.11.1" evidence="9"/>
<feature type="compositionally biased region" description="Polar residues" evidence="13">
    <location>
        <begin position="584"/>
        <end position="603"/>
    </location>
</feature>
<dbReference type="PANTHER" id="PTHR48012">
    <property type="entry name" value="STERILE20-LIKE KINASE, ISOFORM B-RELATED"/>
    <property type="match status" value="1"/>
</dbReference>
<feature type="compositionally biased region" description="Pro residues" evidence="13">
    <location>
        <begin position="611"/>
        <end position="620"/>
    </location>
</feature>
<dbReference type="Gene3D" id="1.10.510.10">
    <property type="entry name" value="Transferase(Phosphotransferase) domain 1"/>
    <property type="match status" value="1"/>
</dbReference>
<dbReference type="WBParaSite" id="SMRG1_35430.2">
    <property type="protein sequence ID" value="SMRG1_35430.2"/>
    <property type="gene ID" value="SMRG1_35430"/>
</dbReference>
<dbReference type="SMART" id="SM00220">
    <property type="entry name" value="S_TKc"/>
    <property type="match status" value="1"/>
</dbReference>
<feature type="compositionally biased region" description="Polar residues" evidence="13">
    <location>
        <begin position="621"/>
        <end position="638"/>
    </location>
</feature>
<comment type="function">
    <text evidence="9">Serine/threonine kinase that plays a role in the response to environmental stress. Appears to act upstream of the JUN N-terminal pathway.</text>
</comment>
<keyword evidence="4" id="KW-0597">Phosphoprotein</keyword>
<feature type="compositionally biased region" description="Polar residues" evidence="13">
    <location>
        <begin position="307"/>
        <end position="323"/>
    </location>
</feature>
<keyword evidence="5 9" id="KW-0808">Transferase</keyword>
<dbReference type="PANTHER" id="PTHR48012:SF18">
    <property type="entry name" value="HAPPYHOUR, ISOFORM A"/>
    <property type="match status" value="1"/>
</dbReference>
<evidence type="ECO:0000256" key="6">
    <source>
        <dbReference type="ARBA" id="ARBA00022741"/>
    </source>
</evidence>
<dbReference type="GO" id="GO:0008349">
    <property type="term" value="F:MAP kinase kinase kinase kinase activity"/>
    <property type="evidence" value="ECO:0007669"/>
    <property type="project" value="InterPro"/>
</dbReference>
<evidence type="ECO:0000259" key="15">
    <source>
        <dbReference type="PROSITE" id="PS50219"/>
    </source>
</evidence>
<dbReference type="GO" id="GO:0005737">
    <property type="term" value="C:cytoplasm"/>
    <property type="evidence" value="ECO:0007669"/>
    <property type="project" value="TreeGrafter"/>
</dbReference>
<comment type="catalytic activity">
    <reaction evidence="9">
        <text>L-seryl-[protein] + ATP = O-phospho-L-seryl-[protein] + ADP + H(+)</text>
        <dbReference type="Rhea" id="RHEA:17989"/>
        <dbReference type="Rhea" id="RHEA-COMP:9863"/>
        <dbReference type="Rhea" id="RHEA-COMP:11604"/>
        <dbReference type="ChEBI" id="CHEBI:15378"/>
        <dbReference type="ChEBI" id="CHEBI:29999"/>
        <dbReference type="ChEBI" id="CHEBI:30616"/>
        <dbReference type="ChEBI" id="CHEBI:83421"/>
        <dbReference type="ChEBI" id="CHEBI:456216"/>
        <dbReference type="EC" id="2.7.11.1"/>
    </reaction>
</comment>
<protein>
    <recommendedName>
        <fullName evidence="9">Mitogen-activated protein kinase kinase kinase kinase</fullName>
        <ecNumber evidence="9">2.7.11.1</ecNumber>
    </recommendedName>
</protein>
<feature type="domain" description="CNH" evidence="15">
    <location>
        <begin position="680"/>
        <end position="972"/>
    </location>
</feature>